<evidence type="ECO:0000313" key="3">
    <source>
        <dbReference type="Proteomes" id="UP000499080"/>
    </source>
</evidence>
<organism evidence="2 3">
    <name type="scientific">Araneus ventricosus</name>
    <name type="common">Orbweaver spider</name>
    <name type="synonym">Epeira ventricosa</name>
    <dbReference type="NCBI Taxonomy" id="182803"/>
    <lineage>
        <taxon>Eukaryota</taxon>
        <taxon>Metazoa</taxon>
        <taxon>Ecdysozoa</taxon>
        <taxon>Arthropoda</taxon>
        <taxon>Chelicerata</taxon>
        <taxon>Arachnida</taxon>
        <taxon>Araneae</taxon>
        <taxon>Araneomorphae</taxon>
        <taxon>Entelegynae</taxon>
        <taxon>Araneoidea</taxon>
        <taxon>Araneidae</taxon>
        <taxon>Araneus</taxon>
    </lineage>
</organism>
<evidence type="ECO:0000256" key="1">
    <source>
        <dbReference type="SAM" id="MobiDB-lite"/>
    </source>
</evidence>
<sequence>MSSSKTRSTMSVSSPYPSCALPMQAAAACIHVRVLAAVHTLNPCLHYPRQGRILHRTPAESFSSSRAGRLFRMPPPVASKPPP</sequence>
<reference evidence="2 3" key="1">
    <citation type="journal article" date="2019" name="Sci. Rep.">
        <title>Orb-weaving spider Araneus ventricosus genome elucidates the spidroin gene catalogue.</title>
        <authorList>
            <person name="Kono N."/>
            <person name="Nakamura H."/>
            <person name="Ohtoshi R."/>
            <person name="Moran D.A.P."/>
            <person name="Shinohara A."/>
            <person name="Yoshida Y."/>
            <person name="Fujiwara M."/>
            <person name="Mori M."/>
            <person name="Tomita M."/>
            <person name="Arakawa K."/>
        </authorList>
    </citation>
    <scope>NUCLEOTIDE SEQUENCE [LARGE SCALE GENOMIC DNA]</scope>
</reference>
<proteinExistence type="predicted"/>
<gene>
    <name evidence="2" type="ORF">AVEN_191995_1</name>
</gene>
<keyword evidence="3" id="KW-1185">Reference proteome</keyword>
<feature type="region of interest" description="Disordered" evidence="1">
    <location>
        <begin position="55"/>
        <end position="83"/>
    </location>
</feature>
<name>A0A4Y2U4U8_ARAVE</name>
<evidence type="ECO:0000313" key="2">
    <source>
        <dbReference type="EMBL" id="GBO06607.1"/>
    </source>
</evidence>
<accession>A0A4Y2U4U8</accession>
<protein>
    <submittedName>
        <fullName evidence="2">Uncharacterized protein</fullName>
    </submittedName>
</protein>
<feature type="compositionally biased region" description="Pro residues" evidence="1">
    <location>
        <begin position="73"/>
        <end position="83"/>
    </location>
</feature>
<dbReference type="AlphaFoldDB" id="A0A4Y2U4U8"/>
<dbReference type="Proteomes" id="UP000499080">
    <property type="component" value="Unassembled WGS sequence"/>
</dbReference>
<dbReference type="PROSITE" id="PS51257">
    <property type="entry name" value="PROKAR_LIPOPROTEIN"/>
    <property type="match status" value="1"/>
</dbReference>
<comment type="caution">
    <text evidence="2">The sequence shown here is derived from an EMBL/GenBank/DDBJ whole genome shotgun (WGS) entry which is preliminary data.</text>
</comment>
<dbReference type="EMBL" id="BGPR01032888">
    <property type="protein sequence ID" value="GBO06607.1"/>
    <property type="molecule type" value="Genomic_DNA"/>
</dbReference>